<name>A0A2S2DZR2_9BACT</name>
<reference evidence="2" key="1">
    <citation type="submission" date="2018-05" db="EMBL/GenBank/DDBJ databases">
        <title>Pseudarcicella sp. HME7025 Genome sequencing and assembly.</title>
        <authorList>
            <person name="Kim H."/>
            <person name="Kang H."/>
            <person name="Joh K."/>
        </authorList>
    </citation>
    <scope>NUCLEOTIDE SEQUENCE [LARGE SCALE GENOMIC DNA]</scope>
    <source>
        <strain evidence="2">HME7025</strain>
    </source>
</reference>
<protein>
    <recommendedName>
        <fullName evidence="3">N-acetylglucosamine kinase</fullName>
    </recommendedName>
</protein>
<dbReference type="Gene3D" id="3.30.420.40">
    <property type="match status" value="2"/>
</dbReference>
<proteinExistence type="predicted"/>
<evidence type="ECO:0000313" key="2">
    <source>
        <dbReference type="Proteomes" id="UP000245468"/>
    </source>
</evidence>
<dbReference type="RefSeq" id="WP_109324373.1">
    <property type="nucleotide sequence ID" value="NZ_CP029346.1"/>
</dbReference>
<dbReference type="SUPFAM" id="SSF53067">
    <property type="entry name" value="Actin-like ATPase domain"/>
    <property type="match status" value="2"/>
</dbReference>
<dbReference type="AlphaFoldDB" id="A0A2S2DZR2"/>
<gene>
    <name evidence="1" type="ORF">HME7025_02406</name>
</gene>
<sequence>MILLIESGSSKTEWRYISSPNEAYQSFHSLGINPYYQTPEEIEASQKEVLSQLNSLPVEEIYYYGTGITDESKKGIIQHWLRSYFEGAKIIQVENDLIAAARSLCGDDTGIACILGTGSNSGFFNGNAITEQIPPLGFWLGDEGSGGHLGKLLVLSYLHQEMPQDIRELFIKRFGALNRLDVLSKAYQGEFPNRWFASFSKFLFDHRKHPFCYQLIEHSFQEFIRLYVSKYAESTTQKIHFTGSVAFYYSDILKQVMRKNRYHIGNISEAPMAGLTWYHKSKKWPE</sequence>
<dbReference type="InterPro" id="IPR043129">
    <property type="entry name" value="ATPase_NBD"/>
</dbReference>
<evidence type="ECO:0000313" key="1">
    <source>
        <dbReference type="EMBL" id="AWL10247.1"/>
    </source>
</evidence>
<keyword evidence="2" id="KW-1185">Reference proteome</keyword>
<dbReference type="InterPro" id="IPR052519">
    <property type="entry name" value="Euk-type_GlcNAc_Kinase"/>
</dbReference>
<dbReference type="PANTHER" id="PTHR43190">
    <property type="entry name" value="N-ACETYL-D-GLUCOSAMINE KINASE"/>
    <property type="match status" value="1"/>
</dbReference>
<evidence type="ECO:0008006" key="3">
    <source>
        <dbReference type="Google" id="ProtNLM"/>
    </source>
</evidence>
<dbReference type="OrthoDB" id="871343at2"/>
<dbReference type="EMBL" id="CP029346">
    <property type="protein sequence ID" value="AWL10247.1"/>
    <property type="molecule type" value="Genomic_DNA"/>
</dbReference>
<dbReference type="Proteomes" id="UP000245468">
    <property type="component" value="Chromosome"/>
</dbReference>
<dbReference type="KEGG" id="psez:HME7025_02406"/>
<dbReference type="CDD" id="cd24079">
    <property type="entry name" value="ASKHA_NBD_PG1100-like"/>
    <property type="match status" value="1"/>
</dbReference>
<organism evidence="1 2">
    <name type="scientific">Aquirufa nivalisilvae</name>
    <dbReference type="NCBI Taxonomy" id="2516557"/>
    <lineage>
        <taxon>Bacteria</taxon>
        <taxon>Pseudomonadati</taxon>
        <taxon>Bacteroidota</taxon>
        <taxon>Cytophagia</taxon>
        <taxon>Cytophagales</taxon>
        <taxon>Flectobacillaceae</taxon>
        <taxon>Aquirufa</taxon>
    </lineage>
</organism>
<dbReference type="PANTHER" id="PTHR43190:SF3">
    <property type="entry name" value="N-ACETYL-D-GLUCOSAMINE KINASE"/>
    <property type="match status" value="1"/>
</dbReference>
<accession>A0A2S2DZR2</accession>
<dbReference type="Gene3D" id="1.10.720.160">
    <property type="match status" value="1"/>
</dbReference>